<comment type="caution">
    <text evidence="1">The sequence shown here is derived from an EMBL/GenBank/DDBJ whole genome shotgun (WGS) entry which is preliminary data.</text>
</comment>
<evidence type="ECO:0000313" key="2">
    <source>
        <dbReference type="Proteomes" id="UP001488838"/>
    </source>
</evidence>
<gene>
    <name evidence="1" type="ORF">U0070_001204</name>
</gene>
<keyword evidence="2" id="KW-1185">Reference proteome</keyword>
<dbReference type="AlphaFoldDB" id="A0AAW0HS85"/>
<feature type="non-terminal residue" evidence="1">
    <location>
        <position position="162"/>
    </location>
</feature>
<reference evidence="1 2" key="1">
    <citation type="journal article" date="2023" name="bioRxiv">
        <title>Conserved and derived expression patterns and positive selection on dental genes reveal complex evolutionary context of ever-growing rodent molars.</title>
        <authorList>
            <person name="Calamari Z.T."/>
            <person name="Song A."/>
            <person name="Cohen E."/>
            <person name="Akter M."/>
            <person name="Roy R.D."/>
            <person name="Hallikas O."/>
            <person name="Christensen M.M."/>
            <person name="Li P."/>
            <person name="Marangoni P."/>
            <person name="Jernvall J."/>
            <person name="Klein O.D."/>
        </authorList>
    </citation>
    <scope>NUCLEOTIDE SEQUENCE [LARGE SCALE GENOMIC DNA]</scope>
    <source>
        <strain evidence="1">V071</strain>
    </source>
</reference>
<name>A0AAW0HS85_MYOGA</name>
<feature type="non-terminal residue" evidence="1">
    <location>
        <position position="1"/>
    </location>
</feature>
<protein>
    <submittedName>
        <fullName evidence="1">Uncharacterized protein</fullName>
    </submittedName>
</protein>
<dbReference type="Proteomes" id="UP001488838">
    <property type="component" value="Unassembled WGS sequence"/>
</dbReference>
<proteinExistence type="predicted"/>
<accession>A0AAW0HS85</accession>
<organism evidence="1 2">
    <name type="scientific">Myodes glareolus</name>
    <name type="common">Bank vole</name>
    <name type="synonym">Clethrionomys glareolus</name>
    <dbReference type="NCBI Taxonomy" id="447135"/>
    <lineage>
        <taxon>Eukaryota</taxon>
        <taxon>Metazoa</taxon>
        <taxon>Chordata</taxon>
        <taxon>Craniata</taxon>
        <taxon>Vertebrata</taxon>
        <taxon>Euteleostomi</taxon>
        <taxon>Mammalia</taxon>
        <taxon>Eutheria</taxon>
        <taxon>Euarchontoglires</taxon>
        <taxon>Glires</taxon>
        <taxon>Rodentia</taxon>
        <taxon>Myomorpha</taxon>
        <taxon>Muroidea</taxon>
        <taxon>Cricetidae</taxon>
        <taxon>Arvicolinae</taxon>
        <taxon>Myodes</taxon>
    </lineage>
</organism>
<sequence>QLQHENDPSLANAEDIGLLARESQRSAQVIPLRRYSFCVHPQLLCPQSWASLGLIVAIFLRQGQRSQEDAEQPARQVSVAEVVEKGDRLHSGGGDQEEVAWEKEGMDPHLLLQRNKWQIKTVLVPHSEADTKMKPKDNILEMHKVCEIKTAINTSAERDGVG</sequence>
<dbReference type="EMBL" id="JBBHLL010000362">
    <property type="protein sequence ID" value="KAK7804820.1"/>
    <property type="molecule type" value="Genomic_DNA"/>
</dbReference>
<evidence type="ECO:0000313" key="1">
    <source>
        <dbReference type="EMBL" id="KAK7804820.1"/>
    </source>
</evidence>